<proteinExistence type="predicted"/>
<accession>A0A7C1BGC5</accession>
<dbReference type="NCBIfam" id="TIGR00797">
    <property type="entry name" value="matE"/>
    <property type="match status" value="1"/>
</dbReference>
<gene>
    <name evidence="3" type="ORF">ENG67_01520</name>
</gene>
<reference evidence="3" key="1">
    <citation type="journal article" date="2020" name="mSystems">
        <title>Genome- and Community-Level Interaction Insights into Carbon Utilization and Element Cycling Functions of Hydrothermarchaeota in Hydrothermal Sediment.</title>
        <authorList>
            <person name="Zhou Z."/>
            <person name="Liu Y."/>
            <person name="Xu W."/>
            <person name="Pan J."/>
            <person name="Luo Z.H."/>
            <person name="Li M."/>
        </authorList>
    </citation>
    <scope>NUCLEOTIDE SEQUENCE [LARGE SCALE GENOMIC DNA]</scope>
    <source>
        <strain evidence="3">HyVt-237</strain>
    </source>
</reference>
<dbReference type="InterPro" id="IPR002528">
    <property type="entry name" value="MATE_fam"/>
</dbReference>
<name>A0A7C1BGC5_UNCW3</name>
<feature type="transmembrane region" description="Helical" evidence="2">
    <location>
        <begin position="167"/>
        <end position="189"/>
    </location>
</feature>
<feature type="transmembrane region" description="Helical" evidence="2">
    <location>
        <begin position="195"/>
        <end position="217"/>
    </location>
</feature>
<sequence>MERLDFEGKPLTSLIIQLAWPALLENMLHTMVFFVDMLMVARLGTVAIASVGLGGAMIFVVTSIFQALSAGATATVARFVGARNYEKAGRSAINAIALSIAAGLFVALFMYFFTPIFFGFFGVSPLVKKLGTVYVRTVLFFAPFRFFLFVAGASMRGAGDTRTPMKITFVMNSFNILMNYLLIFGPGPFPRLEVFGAGIATGSSFVLGMLVYTVLLWKMILGGPWKEGVLRFDRELLSQIVKISTPTALEQLILRLGFVVFLRIVTSLGTIALAAHEIAVRIESMSFMLGIGFGTAAATLVGQGLGAELQ</sequence>
<keyword evidence="2" id="KW-0812">Transmembrane</keyword>
<evidence type="ECO:0000256" key="1">
    <source>
        <dbReference type="ARBA" id="ARBA00022448"/>
    </source>
</evidence>
<feature type="transmembrane region" description="Helical" evidence="2">
    <location>
        <begin position="252"/>
        <end position="275"/>
    </location>
</feature>
<keyword evidence="2" id="KW-1133">Transmembrane helix</keyword>
<dbReference type="GO" id="GO:0005886">
    <property type="term" value="C:plasma membrane"/>
    <property type="evidence" value="ECO:0007669"/>
    <property type="project" value="TreeGrafter"/>
</dbReference>
<evidence type="ECO:0000313" key="3">
    <source>
        <dbReference type="EMBL" id="HDM89872.1"/>
    </source>
</evidence>
<feature type="transmembrane region" description="Helical" evidence="2">
    <location>
        <begin position="133"/>
        <end position="155"/>
    </location>
</feature>
<feature type="non-terminal residue" evidence="3">
    <location>
        <position position="310"/>
    </location>
</feature>
<dbReference type="GO" id="GO:0015297">
    <property type="term" value="F:antiporter activity"/>
    <property type="evidence" value="ECO:0007669"/>
    <property type="project" value="InterPro"/>
</dbReference>
<keyword evidence="1" id="KW-0813">Transport</keyword>
<comment type="caution">
    <text evidence="3">The sequence shown here is derived from an EMBL/GenBank/DDBJ whole genome shotgun (WGS) entry which is preliminary data.</text>
</comment>
<feature type="transmembrane region" description="Helical" evidence="2">
    <location>
        <begin position="287"/>
        <end position="307"/>
    </location>
</feature>
<feature type="transmembrane region" description="Helical" evidence="2">
    <location>
        <begin position="31"/>
        <end position="51"/>
    </location>
</feature>
<dbReference type="InterPro" id="IPR050222">
    <property type="entry name" value="MATE_MdtK"/>
</dbReference>
<organism evidence="3">
    <name type="scientific">candidate division WOR-3 bacterium</name>
    <dbReference type="NCBI Taxonomy" id="2052148"/>
    <lineage>
        <taxon>Bacteria</taxon>
        <taxon>Bacteria division WOR-3</taxon>
    </lineage>
</organism>
<dbReference type="EMBL" id="DRBW01000056">
    <property type="protein sequence ID" value="HDM89872.1"/>
    <property type="molecule type" value="Genomic_DNA"/>
</dbReference>
<dbReference type="GO" id="GO:0042910">
    <property type="term" value="F:xenobiotic transmembrane transporter activity"/>
    <property type="evidence" value="ECO:0007669"/>
    <property type="project" value="InterPro"/>
</dbReference>
<dbReference type="Pfam" id="PF01554">
    <property type="entry name" value="MatE"/>
    <property type="match status" value="2"/>
</dbReference>
<feature type="transmembrane region" description="Helical" evidence="2">
    <location>
        <begin position="57"/>
        <end position="80"/>
    </location>
</feature>
<feature type="transmembrane region" description="Helical" evidence="2">
    <location>
        <begin position="92"/>
        <end position="113"/>
    </location>
</feature>
<dbReference type="AlphaFoldDB" id="A0A7C1BGC5"/>
<evidence type="ECO:0000256" key="2">
    <source>
        <dbReference type="SAM" id="Phobius"/>
    </source>
</evidence>
<dbReference type="PANTHER" id="PTHR43298:SF2">
    <property type="entry name" value="FMN_FAD EXPORTER YEEO-RELATED"/>
    <property type="match status" value="1"/>
</dbReference>
<keyword evidence="2" id="KW-0472">Membrane</keyword>
<protein>
    <submittedName>
        <fullName evidence="3">MATE family efflux transporter</fullName>
    </submittedName>
</protein>
<dbReference type="CDD" id="cd13137">
    <property type="entry name" value="MATE_NorM_like"/>
    <property type="match status" value="1"/>
</dbReference>
<dbReference type="PANTHER" id="PTHR43298">
    <property type="entry name" value="MULTIDRUG RESISTANCE PROTEIN NORM-RELATED"/>
    <property type="match status" value="1"/>
</dbReference>
<dbReference type="Proteomes" id="UP000885931">
    <property type="component" value="Unassembled WGS sequence"/>
</dbReference>